<dbReference type="InterPro" id="IPR000326">
    <property type="entry name" value="PAP2/HPO"/>
</dbReference>
<feature type="transmembrane region" description="Helical" evidence="1">
    <location>
        <begin position="59"/>
        <end position="76"/>
    </location>
</feature>
<keyword evidence="1" id="KW-0472">Membrane</keyword>
<feature type="transmembrane region" description="Helical" evidence="1">
    <location>
        <begin position="143"/>
        <end position="161"/>
    </location>
</feature>
<dbReference type="AlphaFoldDB" id="A0A562ZHK3"/>
<proteinExistence type="predicted"/>
<dbReference type="EMBL" id="VOBQ01000021">
    <property type="protein sequence ID" value="TWO68062.1"/>
    <property type="molecule type" value="Genomic_DNA"/>
</dbReference>
<dbReference type="RefSeq" id="WP_145895783.1">
    <property type="nucleotide sequence ID" value="NZ_VOBQ01000021.1"/>
</dbReference>
<comment type="caution">
    <text evidence="3">The sequence shown here is derived from an EMBL/GenBank/DDBJ whole genome shotgun (WGS) entry which is preliminary data.</text>
</comment>
<accession>A0A562ZHK3</accession>
<dbReference type="InterPro" id="IPR036938">
    <property type="entry name" value="PAP2/HPO_sf"/>
</dbReference>
<dbReference type="Proteomes" id="UP000318199">
    <property type="component" value="Unassembled WGS sequence"/>
</dbReference>
<dbReference type="OrthoDB" id="7348799at2"/>
<evidence type="ECO:0000259" key="2">
    <source>
        <dbReference type="Pfam" id="PF01569"/>
    </source>
</evidence>
<keyword evidence="1" id="KW-1133">Transmembrane helix</keyword>
<keyword evidence="1" id="KW-0812">Transmembrane</keyword>
<evidence type="ECO:0000313" key="3">
    <source>
        <dbReference type="EMBL" id="TWO68062.1"/>
    </source>
</evidence>
<sequence length="229" mass="24628">MSVSNVRVAWASAGALAALIAWDVSGLDLELAHAFGTAQGFPLREHWFLTQVMHSGAKTLAWLAILALCIAVTWPTRWLEALPQRRRVQLAATALVASGLVTLIKAGSHTSCPWDLHEFGGIARHVSHWAGWLSSDGGAGRCFPAGHATTGFAFIGGYFALRHDIPRLAIAWLAGALVLGLLLGGGQQMRGAHFMSHTLWTGWICWMTAWLTDPLFARDRGTPLGEATA</sequence>
<keyword evidence="4" id="KW-1185">Reference proteome</keyword>
<name>A0A562ZHK3_9BURK</name>
<feature type="transmembrane region" description="Helical" evidence="1">
    <location>
        <begin position="88"/>
        <end position="107"/>
    </location>
</feature>
<feature type="domain" description="Phosphatidic acid phosphatase type 2/haloperoxidase" evidence="2">
    <location>
        <begin position="90"/>
        <end position="212"/>
    </location>
</feature>
<dbReference type="Pfam" id="PF01569">
    <property type="entry name" value="PAP2"/>
    <property type="match status" value="1"/>
</dbReference>
<evidence type="ECO:0000313" key="4">
    <source>
        <dbReference type="Proteomes" id="UP000318199"/>
    </source>
</evidence>
<gene>
    <name evidence="3" type="ORF">FN976_24300</name>
</gene>
<protein>
    <submittedName>
        <fullName evidence="3">Phosphatase PAP2 family protein</fullName>
    </submittedName>
</protein>
<reference evidence="3 4" key="1">
    <citation type="submission" date="2019-07" db="EMBL/GenBank/DDBJ databases">
        <title>Caenimonas sedimenti sp. nov., isolated from activated sludge.</title>
        <authorList>
            <person name="Xu J."/>
        </authorList>
    </citation>
    <scope>NUCLEOTIDE SEQUENCE [LARGE SCALE GENOMIC DNA]</scope>
    <source>
        <strain evidence="3 4">HX-9-20</strain>
    </source>
</reference>
<evidence type="ECO:0000256" key="1">
    <source>
        <dbReference type="SAM" id="Phobius"/>
    </source>
</evidence>
<feature type="transmembrane region" description="Helical" evidence="1">
    <location>
        <begin position="168"/>
        <end position="186"/>
    </location>
</feature>
<organism evidence="3 4">
    <name type="scientific">Caenimonas sedimenti</name>
    <dbReference type="NCBI Taxonomy" id="2596921"/>
    <lineage>
        <taxon>Bacteria</taxon>
        <taxon>Pseudomonadati</taxon>
        <taxon>Pseudomonadota</taxon>
        <taxon>Betaproteobacteria</taxon>
        <taxon>Burkholderiales</taxon>
        <taxon>Comamonadaceae</taxon>
        <taxon>Caenimonas</taxon>
    </lineage>
</organism>
<dbReference type="SUPFAM" id="SSF48317">
    <property type="entry name" value="Acid phosphatase/Vanadium-dependent haloperoxidase"/>
    <property type="match status" value="1"/>
</dbReference>
<dbReference type="CDD" id="cd03396">
    <property type="entry name" value="PAP2_like_6"/>
    <property type="match status" value="1"/>
</dbReference>